<gene>
    <name evidence="1" type="ORF">M6B22_16790</name>
</gene>
<dbReference type="InterPro" id="IPR027417">
    <property type="entry name" value="P-loop_NTPase"/>
</dbReference>
<protein>
    <recommendedName>
        <fullName evidence="3">Uridine kinase</fullName>
    </recommendedName>
</protein>
<dbReference type="EMBL" id="CP097463">
    <property type="protein sequence ID" value="WAX56182.1"/>
    <property type="molecule type" value="Genomic_DNA"/>
</dbReference>
<evidence type="ECO:0000313" key="1">
    <source>
        <dbReference type="EMBL" id="WAX56182.1"/>
    </source>
</evidence>
<dbReference type="Proteomes" id="UP001164693">
    <property type="component" value="Chromosome"/>
</dbReference>
<keyword evidence="2" id="KW-1185">Reference proteome</keyword>
<reference evidence="1" key="1">
    <citation type="submission" date="2022-05" db="EMBL/GenBank/DDBJ databases">
        <title>Jatrophihabitans sp. SB3-54 whole genome sequence.</title>
        <authorList>
            <person name="Suh M.K."/>
            <person name="Eom M.K."/>
            <person name="Kim J.S."/>
            <person name="Kim H.S."/>
            <person name="Do H.E."/>
            <person name="Shin Y.K."/>
            <person name="Lee J.-S."/>
        </authorList>
    </citation>
    <scope>NUCLEOTIDE SEQUENCE</scope>
    <source>
        <strain evidence="1">SB3-54</strain>
    </source>
</reference>
<organism evidence="1 2">
    <name type="scientific">Jatrophihabitans cynanchi</name>
    <dbReference type="NCBI Taxonomy" id="2944128"/>
    <lineage>
        <taxon>Bacteria</taxon>
        <taxon>Bacillati</taxon>
        <taxon>Actinomycetota</taxon>
        <taxon>Actinomycetes</taxon>
        <taxon>Jatrophihabitantales</taxon>
        <taxon>Jatrophihabitantaceae</taxon>
        <taxon>Jatrophihabitans</taxon>
    </lineage>
</organism>
<proteinExistence type="predicted"/>
<dbReference type="Gene3D" id="3.40.50.300">
    <property type="entry name" value="P-loop containing nucleotide triphosphate hydrolases"/>
    <property type="match status" value="1"/>
</dbReference>
<name>A0ABY7JXZ6_9ACTN</name>
<sequence length="201" mass="21331">MSFRAAAPEALAGLIAGRAVAHPGTVRVAIDGAPAAQPHSLAASLVEPLRLLGRPVALVRADAFWRDASVRLEYGRNDPDGYLDWLDAGALRREVLDAAPAGSYLPSLREPRTNRSTRESPVAVAPGTVLVVSGQFLLGLGLAFELTVHLQLSPAALARRTPQDESWTLPAFARYAAEVDPAALADLVIKLDDPRHPAVRG</sequence>
<evidence type="ECO:0000313" key="2">
    <source>
        <dbReference type="Proteomes" id="UP001164693"/>
    </source>
</evidence>
<evidence type="ECO:0008006" key="3">
    <source>
        <dbReference type="Google" id="ProtNLM"/>
    </source>
</evidence>
<dbReference type="RefSeq" id="WP_269442711.1">
    <property type="nucleotide sequence ID" value="NZ_CP097463.1"/>
</dbReference>
<accession>A0ABY7JXZ6</accession>